<organism evidence="2 3">
    <name type="scientific">Naegleria lovaniensis</name>
    <name type="common">Amoeba</name>
    <dbReference type="NCBI Taxonomy" id="51637"/>
    <lineage>
        <taxon>Eukaryota</taxon>
        <taxon>Discoba</taxon>
        <taxon>Heterolobosea</taxon>
        <taxon>Tetramitia</taxon>
        <taxon>Eutetramitia</taxon>
        <taxon>Vahlkampfiidae</taxon>
        <taxon>Naegleria</taxon>
    </lineage>
</organism>
<comment type="caution">
    <text evidence="2">The sequence shown here is derived from an EMBL/GenBank/DDBJ whole genome shotgun (WGS) entry which is preliminary data.</text>
</comment>
<gene>
    <name evidence="2" type="ORF">C9374_013778</name>
</gene>
<name>A0AA88GEH5_NAELO</name>
<keyword evidence="3" id="KW-1185">Reference proteome</keyword>
<dbReference type="GeneID" id="68106231"/>
<reference evidence="2 3" key="1">
    <citation type="journal article" date="2018" name="BMC Genomics">
        <title>The genome of Naegleria lovaniensis, the basis for a comparative approach to unravel pathogenicity factors of the human pathogenic amoeba N. fowleri.</title>
        <authorList>
            <person name="Liechti N."/>
            <person name="Schurch N."/>
            <person name="Bruggmann R."/>
            <person name="Wittwer M."/>
        </authorList>
    </citation>
    <scope>NUCLEOTIDE SEQUENCE [LARGE SCALE GENOMIC DNA]</scope>
    <source>
        <strain evidence="2 3">ATCC 30569</strain>
    </source>
</reference>
<evidence type="ECO:0000313" key="3">
    <source>
        <dbReference type="Proteomes" id="UP000816034"/>
    </source>
</evidence>
<sequence length="1297" mass="148226">MQPKKMFKSTSADASKNIWQEIITPSISQSSSAPNCVVENLIANDPKEPEDKDLHVVPIPLTQFTLSPQHSEDCIFKGKLAPGVYKLCLERLINGDEEGSNLELMVDAGDAAPSSLHIVQMSKRQATWLSSEVQLFNMNGDVQRDDFIRVVVKVKATTLVTSCTFKFKLFVKKVKLFEESDIQLSFNDKKKIQIPNVSPGIYEVIISPAALTTRVAPLHVKVCAFIKNAKRKSFFHNQVAKGVVQTDGWISDRFIVYNNVEQQEGNSATIDVKLVSPEPKRSSVAGSPGAKKGSSPNLLNSAPMVYSITVFRISTATPSTASISQTELHSLCGHLLTRIYYSQYMKRNVRELDCVIKQCEYYCNVLQPRCSEEQLFYFQRIKEIAIMRKQYVREEIESERSVGITLANSSFQQELEEKKQFNAHIYNALHSFSQLSTQPIHTLLHDQVLEQPYELIVVEEKFHAGKKCGPLSNLLKLLYETIKKVREGIENQQHVDVSKNALLIQKMRWQKIVDSDDEENWNSRLDPNQDEMFFLQEQTESILKASEDVNSDNKQDNARDGEHVESKRSINLGLNALMGIALFTHNDIVLAPQEPNYLFEKVSSEHFQTIYKLAQFLIVQGLKHVKKSEIIQQALSNAIITHQIDRLNSITQEFNKYISEDEIKRVDQIIDAIRSENVKGFGFLLNQQELTAWNASMMSFQLTQFNYDHLVRSAKHEGSHIFEIQVDTNGFDTMRSFFQNYNDDNSAECSAGVISFMGDTHSGKSMLIKEVIYSESKLGKNNPVPKEADESSSSHSPTSANVTGFACKNRTNLETMLLLDMEGSNGGEKLPEEEANQPKFNNVEELEEFMKRRRLSAKEHLSRLAYTCSDVFVYVAALDIANNAAKQHLLECVAEEAPKGVRDILEPSLCLVFNKCRQVYDSVEDSTRIFFENHDPQRTLLKFYKKVTVVTIPDKYASPTYFEKSQTKGIRMSGEKLFKKQVVTFTSTILDMLFEQKQRKKEHGALLKFNSFSAFFGCCVDRLNHIEPFMLSSLITQVLIDSQDSELYTIHKFFSKIYLFSPLNRENFVTAVKKALTLLPLVFFRDLYSKNLVSTIGFENVMKRRDEYLNKLIDQAKRFLQMVDKSKPCDYVFGVHGNKHCCKTKNTHGDCHVCEKSEPMTVKGLFEFKELNERELVAIVESNFTTLMHFYDTQKPTSSEFEKIIYRCQHFVVFTTVSWLNEKKYCNEQLCWSTKVECPICLQFPIGGMKELSCQHHNCQSCFKLQQLTTKFDNENILFSEETQVKLSCIGCTLNRQ</sequence>
<proteinExistence type="predicted"/>
<feature type="region of interest" description="Disordered" evidence="1">
    <location>
        <begin position="779"/>
        <end position="803"/>
    </location>
</feature>
<evidence type="ECO:0000313" key="2">
    <source>
        <dbReference type="EMBL" id="KAG2370867.1"/>
    </source>
</evidence>
<dbReference type="Proteomes" id="UP000816034">
    <property type="component" value="Unassembled WGS sequence"/>
</dbReference>
<protein>
    <submittedName>
        <fullName evidence="2">Uncharacterized protein</fullName>
    </submittedName>
</protein>
<evidence type="ECO:0000256" key="1">
    <source>
        <dbReference type="SAM" id="MobiDB-lite"/>
    </source>
</evidence>
<dbReference type="RefSeq" id="XP_044541731.1">
    <property type="nucleotide sequence ID" value="XM_044689692.1"/>
</dbReference>
<accession>A0AA88GEH5</accession>
<dbReference type="EMBL" id="PYSW02000076">
    <property type="protein sequence ID" value="KAG2370867.1"/>
    <property type="molecule type" value="Genomic_DNA"/>
</dbReference>
<feature type="compositionally biased region" description="Polar residues" evidence="1">
    <location>
        <begin position="791"/>
        <end position="802"/>
    </location>
</feature>
<feature type="region of interest" description="Disordered" evidence="1">
    <location>
        <begin position="545"/>
        <end position="565"/>
    </location>
</feature>